<feature type="transmembrane region" description="Helical" evidence="2">
    <location>
        <begin position="95"/>
        <end position="115"/>
    </location>
</feature>
<evidence type="ECO:0008006" key="5">
    <source>
        <dbReference type="Google" id="ProtNLM"/>
    </source>
</evidence>
<gene>
    <name evidence="3" type="ORF">SAMN05216215_103358</name>
</gene>
<proteinExistence type="predicted"/>
<keyword evidence="2" id="KW-0472">Membrane</keyword>
<evidence type="ECO:0000256" key="1">
    <source>
        <dbReference type="SAM" id="MobiDB-lite"/>
    </source>
</evidence>
<dbReference type="OrthoDB" id="3355130at2"/>
<accession>A0A1H3M617</accession>
<keyword evidence="2" id="KW-1133">Transmembrane helix</keyword>
<reference evidence="4" key="1">
    <citation type="submission" date="2016-10" db="EMBL/GenBank/DDBJ databases">
        <authorList>
            <person name="Varghese N."/>
            <person name="Submissions S."/>
        </authorList>
    </citation>
    <scope>NUCLEOTIDE SEQUENCE [LARGE SCALE GENOMIC DNA]</scope>
    <source>
        <strain evidence="4">CGMCC 4.3530</strain>
    </source>
</reference>
<dbReference type="STRING" id="418495.SAMN05216215_103358"/>
<feature type="compositionally biased region" description="Low complexity" evidence="1">
    <location>
        <begin position="227"/>
        <end position="236"/>
    </location>
</feature>
<dbReference type="RefSeq" id="WP_093271447.1">
    <property type="nucleotide sequence ID" value="NZ_FNOK01000033.1"/>
</dbReference>
<evidence type="ECO:0000313" key="3">
    <source>
        <dbReference type="EMBL" id="SDY71744.1"/>
    </source>
</evidence>
<keyword evidence="4" id="KW-1185">Reference proteome</keyword>
<dbReference type="Proteomes" id="UP000199529">
    <property type="component" value="Unassembled WGS sequence"/>
</dbReference>
<sequence length="302" mass="33007">MRLRRRPKGAPEGETRRVGKLRAQIAEATRLRGLVRNPDLTAVEIERHRRRTLIGLWFFLALGLVFTTAGVQRFLAGNATPADPIWWAAWTVEPMFAGLLIVLLNFEALILSHGIDLEHAWWTRLKQVLLAATLFMNVIPQLVPLVTNWTEFNPGSALVHAIIPVIVYGLAEVIPVIQARARQAILNGYAEADRHQPDPEPAPPATPEATPKPDSEPTPAPKPEPLATAEQPVAPEPPAVVKTVQRGPKLPPQMIQAIDNARTQALREGREFTAADVQAVVRLPDDIAAQVAGSTTNGHAVT</sequence>
<evidence type="ECO:0000256" key="2">
    <source>
        <dbReference type="SAM" id="Phobius"/>
    </source>
</evidence>
<dbReference type="EMBL" id="FNOK01000033">
    <property type="protein sequence ID" value="SDY71744.1"/>
    <property type="molecule type" value="Genomic_DNA"/>
</dbReference>
<evidence type="ECO:0000313" key="4">
    <source>
        <dbReference type="Proteomes" id="UP000199529"/>
    </source>
</evidence>
<protein>
    <recommendedName>
        <fullName evidence="5">DUF2637 domain-containing protein</fullName>
    </recommendedName>
</protein>
<feature type="transmembrane region" description="Helical" evidence="2">
    <location>
        <begin position="54"/>
        <end position="75"/>
    </location>
</feature>
<feature type="transmembrane region" description="Helical" evidence="2">
    <location>
        <begin position="127"/>
        <end position="146"/>
    </location>
</feature>
<keyword evidence="2" id="KW-0812">Transmembrane</keyword>
<feature type="region of interest" description="Disordered" evidence="1">
    <location>
        <begin position="192"/>
        <end position="236"/>
    </location>
</feature>
<name>A0A1H3M617_9PSEU</name>
<dbReference type="AlphaFoldDB" id="A0A1H3M617"/>
<feature type="transmembrane region" description="Helical" evidence="2">
    <location>
        <begin position="158"/>
        <end position="177"/>
    </location>
</feature>
<organism evidence="3 4">
    <name type="scientific">Saccharopolyspora shandongensis</name>
    <dbReference type="NCBI Taxonomy" id="418495"/>
    <lineage>
        <taxon>Bacteria</taxon>
        <taxon>Bacillati</taxon>
        <taxon>Actinomycetota</taxon>
        <taxon>Actinomycetes</taxon>
        <taxon>Pseudonocardiales</taxon>
        <taxon>Pseudonocardiaceae</taxon>
        <taxon>Saccharopolyspora</taxon>
    </lineage>
</organism>